<sequence>MNFSLTRKAGATLAATFLAATALTACSSTDEGSADAPAVDNADGRGPITFAMGKNDTDKLIPIIDKWNEEHPDEEVTLSELAGEADAQRETLVQSLQAGNSDYDVMALDVIWTADFAANQWLAPLEGDLEVDTSELLEATVESATYNDTLYALPQNTNGQLLFRDADKVAEAPTTFDELKASCEEVEGDCLTTQLKQYEGLTVNTVGFIEGWGGSVIDDQGAPTVDSDEAKEGLQALVDAYEDGTIASGSTAATEEETNLAFTEGNTAYAINWPYMYTNAVDAGINVEVQPLVAKDGVGVSTLGGYNNGININSEKKATARDFIEFIINEENQTSFADASFPPVLASIYDDEALIEKYPYLPALKESLENAAPRPVSPFYPAISKAVQDNAYAALTDGKSVDDATADMKAAIEQASN</sequence>
<proteinExistence type="inferred from homology"/>
<evidence type="ECO:0000313" key="5">
    <source>
        <dbReference type="EMBL" id="WIM68253.1"/>
    </source>
</evidence>
<evidence type="ECO:0000256" key="4">
    <source>
        <dbReference type="SAM" id="SignalP"/>
    </source>
</evidence>
<evidence type="ECO:0000256" key="3">
    <source>
        <dbReference type="ARBA" id="ARBA00022729"/>
    </source>
</evidence>
<dbReference type="SUPFAM" id="SSF53850">
    <property type="entry name" value="Periplasmic binding protein-like II"/>
    <property type="match status" value="1"/>
</dbReference>
<feature type="signal peptide" evidence="4">
    <location>
        <begin position="1"/>
        <end position="24"/>
    </location>
</feature>
<dbReference type="CDD" id="cd14750">
    <property type="entry name" value="PBP2_TMBP"/>
    <property type="match status" value="1"/>
</dbReference>
<reference evidence="5 6" key="1">
    <citation type="submission" date="2023-05" db="EMBL/GenBank/DDBJ databases">
        <title>Corynebacterium suedekumii sp. nov. and Corynebacterium breve sp. nov. isolated from raw cow's milk.</title>
        <authorList>
            <person name="Baer M.K."/>
            <person name="Mehl L."/>
            <person name="Hellmuth R."/>
            <person name="Marke G."/>
            <person name="Lipski A."/>
        </authorList>
    </citation>
    <scope>NUCLEOTIDE SEQUENCE [LARGE SCALE GENOMIC DNA]</scope>
    <source>
        <strain evidence="5 6">R4</strain>
    </source>
</reference>
<keyword evidence="6" id="KW-1185">Reference proteome</keyword>
<dbReference type="PANTHER" id="PTHR30061:SF50">
    <property type="entry name" value="MALTOSE_MALTODEXTRIN-BINDING PERIPLASMIC PROTEIN"/>
    <property type="match status" value="1"/>
</dbReference>
<name>A0ABY8VJ57_9CORY</name>
<gene>
    <name evidence="5" type="ORF">QP027_02295</name>
</gene>
<accession>A0ABY8VJ57</accession>
<evidence type="ECO:0000256" key="1">
    <source>
        <dbReference type="ARBA" id="ARBA00008520"/>
    </source>
</evidence>
<keyword evidence="3 4" id="KW-0732">Signal</keyword>
<protein>
    <submittedName>
        <fullName evidence="5">ABC transporter substrate-binding protein</fullName>
    </submittedName>
</protein>
<dbReference type="RefSeq" id="WP_284825680.1">
    <property type="nucleotide sequence ID" value="NZ_CP126969.1"/>
</dbReference>
<dbReference type="PANTHER" id="PTHR30061">
    <property type="entry name" value="MALTOSE-BINDING PERIPLASMIC PROTEIN"/>
    <property type="match status" value="1"/>
</dbReference>
<dbReference type="EMBL" id="CP126969">
    <property type="protein sequence ID" value="WIM68253.1"/>
    <property type="molecule type" value="Genomic_DNA"/>
</dbReference>
<dbReference type="Proteomes" id="UP001225598">
    <property type="component" value="Chromosome"/>
</dbReference>
<dbReference type="Pfam" id="PF01547">
    <property type="entry name" value="SBP_bac_1"/>
    <property type="match status" value="1"/>
</dbReference>
<organism evidence="5 6">
    <name type="scientific">Corynebacterium breve</name>
    <dbReference type="NCBI Taxonomy" id="3049799"/>
    <lineage>
        <taxon>Bacteria</taxon>
        <taxon>Bacillati</taxon>
        <taxon>Actinomycetota</taxon>
        <taxon>Actinomycetes</taxon>
        <taxon>Mycobacteriales</taxon>
        <taxon>Corynebacteriaceae</taxon>
        <taxon>Corynebacterium</taxon>
    </lineage>
</organism>
<dbReference type="PROSITE" id="PS51257">
    <property type="entry name" value="PROKAR_LIPOPROTEIN"/>
    <property type="match status" value="1"/>
</dbReference>
<evidence type="ECO:0000313" key="6">
    <source>
        <dbReference type="Proteomes" id="UP001225598"/>
    </source>
</evidence>
<comment type="similarity">
    <text evidence="1">Belongs to the bacterial solute-binding protein 1 family.</text>
</comment>
<dbReference type="Gene3D" id="3.40.190.10">
    <property type="entry name" value="Periplasmic binding protein-like II"/>
    <property type="match status" value="2"/>
</dbReference>
<dbReference type="InterPro" id="IPR006059">
    <property type="entry name" value="SBP"/>
</dbReference>
<keyword evidence="2" id="KW-0813">Transport</keyword>
<feature type="chain" id="PRO_5047234839" evidence="4">
    <location>
        <begin position="25"/>
        <end position="417"/>
    </location>
</feature>
<evidence type="ECO:0000256" key="2">
    <source>
        <dbReference type="ARBA" id="ARBA00022448"/>
    </source>
</evidence>